<name>A0A0B7F1X3_THACB</name>
<proteinExistence type="predicted"/>
<organism evidence="3 4">
    <name type="scientific">Thanatephorus cucumeris (strain AG1-IB / isolate 7/3/14)</name>
    <name type="common">Lettuce bottom rot fungus</name>
    <name type="synonym">Rhizoctonia solani</name>
    <dbReference type="NCBI Taxonomy" id="1108050"/>
    <lineage>
        <taxon>Eukaryota</taxon>
        <taxon>Fungi</taxon>
        <taxon>Dikarya</taxon>
        <taxon>Basidiomycota</taxon>
        <taxon>Agaricomycotina</taxon>
        <taxon>Agaricomycetes</taxon>
        <taxon>Cantharellales</taxon>
        <taxon>Ceratobasidiaceae</taxon>
        <taxon>Rhizoctonia</taxon>
        <taxon>Rhizoctonia solani AG-1</taxon>
    </lineage>
</organism>
<dbReference type="Proteomes" id="UP000059188">
    <property type="component" value="Unassembled WGS sequence"/>
</dbReference>
<feature type="compositionally biased region" description="Low complexity" evidence="1">
    <location>
        <begin position="238"/>
        <end position="252"/>
    </location>
</feature>
<feature type="transmembrane region" description="Helical" evidence="2">
    <location>
        <begin position="49"/>
        <end position="70"/>
    </location>
</feature>
<sequence>MAEPQRQVALSFAYLCRYSHKRLQFATVVPTLASLPEGTSGLSARSSKIVGGVVGGTLALLGVLLALFYISRRRRKVAAVRDAPRLQAPRQMLDNDDFDLAEPGPAPYAYGMVGARANPNPSGSIFHEALPGGNTQPSHSYSRSLVSENDPLLAHHMRGGSADIDSVATSSPRESTHIRASSTTGLLYDPSDPFGDHPSQSTGSTSSRSHPVAATKALEARYRGPDQHVYPPSAYRGPVNPSSPLPSSSPVVVHRDAGPVNILDTAVPPAYGNAPR</sequence>
<gene>
    <name evidence="3" type="ORF">RSOLAG1IB_00573</name>
</gene>
<keyword evidence="2" id="KW-0812">Transmembrane</keyword>
<evidence type="ECO:0000313" key="3">
    <source>
        <dbReference type="EMBL" id="CEL52036.1"/>
    </source>
</evidence>
<evidence type="ECO:0000256" key="1">
    <source>
        <dbReference type="SAM" id="MobiDB-lite"/>
    </source>
</evidence>
<feature type="compositionally biased region" description="Low complexity" evidence="1">
    <location>
        <begin position="199"/>
        <end position="209"/>
    </location>
</feature>
<accession>A0A0B7F1X3</accession>
<feature type="compositionally biased region" description="Polar residues" evidence="1">
    <location>
        <begin position="133"/>
        <end position="144"/>
    </location>
</feature>
<keyword evidence="4" id="KW-1185">Reference proteome</keyword>
<feature type="region of interest" description="Disordered" evidence="1">
    <location>
        <begin position="123"/>
        <end position="144"/>
    </location>
</feature>
<feature type="compositionally biased region" description="Polar residues" evidence="1">
    <location>
        <begin position="167"/>
        <end position="185"/>
    </location>
</feature>
<dbReference type="OrthoDB" id="3255840at2759"/>
<feature type="region of interest" description="Disordered" evidence="1">
    <location>
        <begin position="163"/>
        <end position="253"/>
    </location>
</feature>
<evidence type="ECO:0000256" key="2">
    <source>
        <dbReference type="SAM" id="Phobius"/>
    </source>
</evidence>
<reference evidence="3 4" key="1">
    <citation type="submission" date="2014-11" db="EMBL/GenBank/DDBJ databases">
        <authorList>
            <person name="Wibberg Daniel"/>
        </authorList>
    </citation>
    <scope>NUCLEOTIDE SEQUENCE [LARGE SCALE GENOMIC DNA]</scope>
    <source>
        <strain evidence="3">Rhizoctonia solani AG1-IB 7/3/14</strain>
    </source>
</reference>
<dbReference type="AlphaFoldDB" id="A0A0B7F1X3"/>
<evidence type="ECO:0000313" key="4">
    <source>
        <dbReference type="Proteomes" id="UP000059188"/>
    </source>
</evidence>
<keyword evidence="2" id="KW-1133">Transmembrane helix</keyword>
<dbReference type="STRING" id="1108050.A0A0B7F1X3"/>
<keyword evidence="2" id="KW-0472">Membrane</keyword>
<dbReference type="EMBL" id="LN679100">
    <property type="protein sequence ID" value="CEL52036.1"/>
    <property type="molecule type" value="Genomic_DNA"/>
</dbReference>
<protein>
    <submittedName>
        <fullName evidence="3">Uncharacterized protein</fullName>
    </submittedName>
</protein>